<evidence type="ECO:0000313" key="1">
    <source>
        <dbReference type="EMBL" id="OGY51256.1"/>
    </source>
</evidence>
<organism evidence="1 2">
    <name type="scientific">Candidatus Buchananbacteria bacterium RIFCSPHIGHO2_02_FULL_56_16</name>
    <dbReference type="NCBI Taxonomy" id="1797542"/>
    <lineage>
        <taxon>Bacteria</taxon>
        <taxon>Candidatus Buchananiibacteriota</taxon>
    </lineage>
</organism>
<evidence type="ECO:0000313" key="2">
    <source>
        <dbReference type="Proteomes" id="UP000177310"/>
    </source>
</evidence>
<gene>
    <name evidence="1" type="ORF">A3J59_02775</name>
</gene>
<comment type="caution">
    <text evidence="1">The sequence shown here is derived from an EMBL/GenBank/DDBJ whole genome shotgun (WGS) entry which is preliminary data.</text>
</comment>
<reference evidence="1 2" key="1">
    <citation type="journal article" date="2016" name="Nat. Commun.">
        <title>Thousands of microbial genomes shed light on interconnected biogeochemical processes in an aquifer system.</title>
        <authorList>
            <person name="Anantharaman K."/>
            <person name="Brown C.T."/>
            <person name="Hug L.A."/>
            <person name="Sharon I."/>
            <person name="Castelle C.J."/>
            <person name="Probst A.J."/>
            <person name="Thomas B.C."/>
            <person name="Singh A."/>
            <person name="Wilkins M.J."/>
            <person name="Karaoz U."/>
            <person name="Brodie E.L."/>
            <person name="Williams K.H."/>
            <person name="Hubbard S.S."/>
            <person name="Banfield J.F."/>
        </authorList>
    </citation>
    <scope>NUCLEOTIDE SEQUENCE [LARGE SCALE GENOMIC DNA]</scope>
</reference>
<dbReference type="Proteomes" id="UP000177310">
    <property type="component" value="Unassembled WGS sequence"/>
</dbReference>
<dbReference type="STRING" id="1797542.A3J59_02775"/>
<proteinExistence type="predicted"/>
<protein>
    <submittedName>
        <fullName evidence="1">Uncharacterized protein</fullName>
    </submittedName>
</protein>
<dbReference type="EMBL" id="MHIL01000021">
    <property type="protein sequence ID" value="OGY51256.1"/>
    <property type="molecule type" value="Genomic_DNA"/>
</dbReference>
<dbReference type="AlphaFoldDB" id="A0A1G1YHI6"/>
<sequence>MRKVFLQTLNLLLILAAIGLGLWLVNQNFPAANQLAVAATLGEDTPMLSSLGPPLRTALDYPHQLILDTPVYFDLRSLPWFTRARVELRYREEGRTLVGLAGKVGEPWQYAPVMPLLVTTDEDGWQRAIFDVDLTNLMRPKNVRRFLIETVGPAGRALRLKSLDVTLER</sequence>
<name>A0A1G1YHI6_9BACT</name>
<accession>A0A1G1YHI6</accession>